<dbReference type="Proteomes" id="UP000710432">
    <property type="component" value="Unassembled WGS sequence"/>
</dbReference>
<evidence type="ECO:0000256" key="3">
    <source>
        <dbReference type="ARBA" id="ARBA00022553"/>
    </source>
</evidence>
<proteinExistence type="inferred from homology"/>
<evidence type="ECO:0000313" key="18">
    <source>
        <dbReference type="EMBL" id="KAH0502277.1"/>
    </source>
</evidence>
<evidence type="ECO:0000256" key="9">
    <source>
        <dbReference type="ARBA" id="ARBA00023069"/>
    </source>
</evidence>
<accession>A0A8J6G256</accession>
<organism evidence="18 19">
    <name type="scientific">Microtus ochrogaster</name>
    <name type="common">Prairie vole</name>
    <dbReference type="NCBI Taxonomy" id="79684"/>
    <lineage>
        <taxon>Eukaryota</taxon>
        <taxon>Metazoa</taxon>
        <taxon>Chordata</taxon>
        <taxon>Craniata</taxon>
        <taxon>Vertebrata</taxon>
        <taxon>Euteleostomi</taxon>
        <taxon>Mammalia</taxon>
        <taxon>Eutheria</taxon>
        <taxon>Euarchontoglires</taxon>
        <taxon>Glires</taxon>
        <taxon>Rodentia</taxon>
        <taxon>Myomorpha</taxon>
        <taxon>Muroidea</taxon>
        <taxon>Cricetidae</taxon>
        <taxon>Arvicolinae</taxon>
        <taxon>Microtus</taxon>
    </lineage>
</organism>
<evidence type="ECO:0000256" key="13">
    <source>
        <dbReference type="ARBA" id="ARBA00055755"/>
    </source>
</evidence>
<dbReference type="GO" id="GO:0007283">
    <property type="term" value="P:spermatogenesis"/>
    <property type="evidence" value="ECO:0007669"/>
    <property type="project" value="UniProtKB-KW"/>
</dbReference>
<name>A0A8J6G256_MICOH</name>
<evidence type="ECO:0000256" key="6">
    <source>
        <dbReference type="ARBA" id="ARBA00022871"/>
    </source>
</evidence>
<sequence>MSDQIKFIVDSLNKEPFKKNYNLITFDSLGPMQLLQVLNDVLAEIDPKQDVDIREEMPEQTAKRMLNLLGILKYKPPGNATDMSTFRQGLVIGSKPVIYPVLHWLLQRSNELKKRAYLTRFLIKLEVPSEFLQDETVADTNKQYEELMEAFKTLHKECEQLKTSGFSTAEIRRDISAMEEEKDQLMKRVERLKKRVETVQNHQRMLKIARQLRVEKEREEFLAQQKQEQKNQRLQRVQNQLKSMRHAAADAKPESLMKRLEEEIKFNSYMVTEKFPKELESKKKELHFLQKVVSEPAMGHSDLLELESKVNEINTEINQLIEKKMMRNEPIEGKLSLYRQQASIISRKKEAKAEELQETKEKLASLEREVLVKTNQTRELDGTEVLKGDELPPEILALNREDYEIFFNDFKEKQRGDKGILARFAAAVSSRGIRNQNLTLGVDSSTIPTKAGHCLQVLSGPSIGTSILFLLAHFPQPVETVHTVSKHLKFKRYVSKLRSKSTVFKKKHQIIAEFKAEFGLLQRTEELLKQRQETIQQQLHTIEEKKGVSGYSYTQEELERVSALKSEVDEMKGRTLDDMSEMVKKLNSLVSEKKSALAPVIKELRQLRQKCQELTQECDEKKAQYDSCAAGLESNRSKLEQGSSYLVKVIPCPAVLLVQHSRLAKLSSTSRLLSQAGGDFLGASGTLEGVELGGACGSQDNGGLCTSSRIPVRCPFVTIKHGRYYRMHAQMLRAVDERARTES</sequence>
<evidence type="ECO:0000256" key="2">
    <source>
        <dbReference type="ARBA" id="ARBA00022490"/>
    </source>
</evidence>
<dbReference type="PANTHER" id="PTHR15614">
    <property type="entry name" value="INTRAFLAGELLAR TRANSPORT PROTEIN 81 HOMOLOG"/>
    <property type="match status" value="1"/>
</dbReference>
<dbReference type="InterPro" id="IPR041146">
    <property type="entry name" value="IFT81_CH"/>
</dbReference>
<dbReference type="GO" id="GO:0036064">
    <property type="term" value="C:ciliary basal body"/>
    <property type="evidence" value="ECO:0007669"/>
    <property type="project" value="TreeGrafter"/>
</dbReference>
<evidence type="ECO:0000259" key="17">
    <source>
        <dbReference type="Pfam" id="PF18383"/>
    </source>
</evidence>
<evidence type="ECO:0000256" key="5">
    <source>
        <dbReference type="ARBA" id="ARBA00022794"/>
    </source>
</evidence>
<dbReference type="InterPro" id="IPR029600">
    <property type="entry name" value="IFT81"/>
</dbReference>
<comment type="caution">
    <text evidence="18">The sequence shown here is derived from an EMBL/GenBank/DDBJ whole genome shotgun (WGS) entry which is preliminary data.</text>
</comment>
<evidence type="ECO:0000256" key="16">
    <source>
        <dbReference type="SAM" id="Coils"/>
    </source>
</evidence>
<keyword evidence="10" id="KW-0206">Cytoskeleton</keyword>
<dbReference type="Gene3D" id="1.10.287.1490">
    <property type="match status" value="1"/>
</dbReference>
<evidence type="ECO:0000256" key="11">
    <source>
        <dbReference type="ARBA" id="ARBA00023273"/>
    </source>
</evidence>
<keyword evidence="3" id="KW-0597">Phosphoprotein</keyword>
<feature type="coiled-coil region" evidence="16">
    <location>
        <begin position="303"/>
        <end position="376"/>
    </location>
</feature>
<evidence type="ECO:0000256" key="10">
    <source>
        <dbReference type="ARBA" id="ARBA00023212"/>
    </source>
</evidence>
<evidence type="ECO:0000256" key="4">
    <source>
        <dbReference type="ARBA" id="ARBA00022782"/>
    </source>
</evidence>
<evidence type="ECO:0000256" key="14">
    <source>
        <dbReference type="ARBA" id="ARBA00073058"/>
    </source>
</evidence>
<evidence type="ECO:0000256" key="12">
    <source>
        <dbReference type="ARBA" id="ARBA00043983"/>
    </source>
</evidence>
<protein>
    <recommendedName>
        <fullName evidence="14">Intraflagellar transport protein 81 homolog</fullName>
    </recommendedName>
    <alternativeName>
        <fullName evidence="15">Carnitine deficiency-associated protein expressed in ventricle 1</fullName>
    </alternativeName>
</protein>
<evidence type="ECO:0000256" key="7">
    <source>
        <dbReference type="ARBA" id="ARBA00022990"/>
    </source>
</evidence>
<evidence type="ECO:0000256" key="1">
    <source>
        <dbReference type="ARBA" id="ARBA00004120"/>
    </source>
</evidence>
<evidence type="ECO:0000313" key="19">
    <source>
        <dbReference type="Proteomes" id="UP000710432"/>
    </source>
</evidence>
<dbReference type="AlphaFoldDB" id="A0A8J6G256"/>
<comment type="function">
    <text evidence="13">Component of the intraflagellar transport (IFT) complex B: together with IFT74, forms a tubulin-binding module that specifically mediates transport of tubulin within the cilium. Binds tubulin via its CH (calponin-homology)-like region. Required for ciliogenesis. Required for proper regulation of SHH signaling. Plays an important role during spermatogenesis by modulating the assembly and elongation of the sperm flagella.</text>
</comment>
<dbReference type="GO" id="GO:0060271">
    <property type="term" value="P:cilium assembly"/>
    <property type="evidence" value="ECO:0007669"/>
    <property type="project" value="InterPro"/>
</dbReference>
<keyword evidence="11" id="KW-0966">Cell projection</keyword>
<keyword evidence="2" id="KW-0963">Cytoplasm</keyword>
<dbReference type="Pfam" id="PF18383">
    <property type="entry name" value="IFT81_CH"/>
    <property type="match status" value="1"/>
</dbReference>
<reference evidence="18" key="1">
    <citation type="submission" date="2020-03" db="EMBL/GenBank/DDBJ databases">
        <title>Studies in the Genomics of Life Span.</title>
        <authorList>
            <person name="Glass D."/>
        </authorList>
    </citation>
    <scope>NUCLEOTIDE SEQUENCE</scope>
    <source>
        <strain evidence="18">LTLLF</strain>
        <tissue evidence="18">Muscle</tissue>
    </source>
</reference>
<gene>
    <name evidence="18" type="ORF">LTLLF_193330</name>
</gene>
<dbReference type="FunFam" id="1.10.418.70:FF:000001">
    <property type="entry name" value="Intraflagellar transport protein 81 homolog"/>
    <property type="match status" value="1"/>
</dbReference>
<dbReference type="GO" id="GO:0030992">
    <property type="term" value="C:intraciliary transport particle B"/>
    <property type="evidence" value="ECO:0007669"/>
    <property type="project" value="InterPro"/>
</dbReference>
<dbReference type="InterPro" id="IPR043016">
    <property type="entry name" value="IFT81_N_sf"/>
</dbReference>
<keyword evidence="7" id="KW-0007">Acetylation</keyword>
<keyword evidence="8 16" id="KW-0175">Coiled coil</keyword>
<dbReference type="Gene3D" id="1.10.418.70">
    <property type="entry name" value="Intraflagellar transport protein 81, N-terminal domain"/>
    <property type="match status" value="1"/>
</dbReference>
<feature type="domain" description="IFT81 calponin homology" evidence="17">
    <location>
        <begin position="3"/>
        <end position="126"/>
    </location>
</feature>
<feature type="coiled-coil region" evidence="16">
    <location>
        <begin position="137"/>
        <end position="247"/>
    </location>
</feature>
<evidence type="ECO:0000256" key="15">
    <source>
        <dbReference type="ARBA" id="ARBA00079903"/>
    </source>
</evidence>
<keyword evidence="6" id="KW-0744">Spermatogenesis</keyword>
<keyword evidence="5" id="KW-0970">Cilium biogenesis/degradation</keyword>
<dbReference type="EMBL" id="JAATJU010026100">
    <property type="protein sequence ID" value="KAH0502277.1"/>
    <property type="molecule type" value="Genomic_DNA"/>
</dbReference>
<feature type="coiled-coil region" evidence="16">
    <location>
        <begin position="597"/>
        <end position="624"/>
    </location>
</feature>
<keyword evidence="9" id="KW-0969">Cilium</keyword>
<dbReference type="GO" id="GO:0042073">
    <property type="term" value="P:intraciliary transport"/>
    <property type="evidence" value="ECO:0007669"/>
    <property type="project" value="InterPro"/>
</dbReference>
<dbReference type="PANTHER" id="PTHR15614:SF2">
    <property type="entry name" value="INTRAFLAGELLAR TRANSPORT PROTEIN 81 HOMOLOG"/>
    <property type="match status" value="1"/>
</dbReference>
<comment type="subcellular location">
    <subcellularLocation>
        <location evidence="1">Cytoplasm</location>
        <location evidence="1">Cytoskeleton</location>
        <location evidence="1">Cilium basal body</location>
    </subcellularLocation>
</comment>
<dbReference type="GO" id="GO:0030154">
    <property type="term" value="P:cell differentiation"/>
    <property type="evidence" value="ECO:0007669"/>
    <property type="project" value="UniProtKB-KW"/>
</dbReference>
<dbReference type="GO" id="GO:0015631">
    <property type="term" value="F:tubulin binding"/>
    <property type="evidence" value="ECO:0007669"/>
    <property type="project" value="InterPro"/>
</dbReference>
<keyword evidence="4" id="KW-0221">Differentiation</keyword>
<comment type="similarity">
    <text evidence="12">Belongs to the IFT81 family.</text>
</comment>
<evidence type="ECO:0000256" key="8">
    <source>
        <dbReference type="ARBA" id="ARBA00023054"/>
    </source>
</evidence>